<evidence type="ECO:0000313" key="2">
    <source>
        <dbReference type="Proteomes" id="UP001164929"/>
    </source>
</evidence>
<protein>
    <submittedName>
        <fullName evidence="1">Uncharacterized protein</fullName>
    </submittedName>
</protein>
<dbReference type="PANTHER" id="PTHR43235:SF1">
    <property type="entry name" value="GLUTAMINE AMIDOTRANSFERASE PB2B2.05-RELATED"/>
    <property type="match status" value="1"/>
</dbReference>
<organism evidence="1 2">
    <name type="scientific">Populus alba x Populus x berolinensis</name>
    <dbReference type="NCBI Taxonomy" id="444605"/>
    <lineage>
        <taxon>Eukaryota</taxon>
        <taxon>Viridiplantae</taxon>
        <taxon>Streptophyta</taxon>
        <taxon>Embryophyta</taxon>
        <taxon>Tracheophyta</taxon>
        <taxon>Spermatophyta</taxon>
        <taxon>Magnoliopsida</taxon>
        <taxon>eudicotyledons</taxon>
        <taxon>Gunneridae</taxon>
        <taxon>Pentapetalae</taxon>
        <taxon>rosids</taxon>
        <taxon>fabids</taxon>
        <taxon>Malpighiales</taxon>
        <taxon>Salicaceae</taxon>
        <taxon>Saliceae</taxon>
        <taxon>Populus</taxon>
    </lineage>
</organism>
<name>A0AAD6PVE9_9ROSI</name>
<dbReference type="EMBL" id="JAQIZT010000017">
    <property type="protein sequence ID" value="KAJ6960972.1"/>
    <property type="molecule type" value="Genomic_DNA"/>
</dbReference>
<dbReference type="GO" id="GO:0016811">
    <property type="term" value="F:hydrolase activity, acting on carbon-nitrogen (but not peptide) bonds, in linear amides"/>
    <property type="evidence" value="ECO:0007669"/>
    <property type="project" value="InterPro"/>
</dbReference>
<dbReference type="PANTHER" id="PTHR43235">
    <property type="entry name" value="GLUTAMINE AMIDOTRANSFERASE PB2B2.05-RELATED"/>
    <property type="match status" value="1"/>
</dbReference>
<dbReference type="InterPro" id="IPR044668">
    <property type="entry name" value="PuuD-like"/>
</dbReference>
<keyword evidence="2" id="KW-1185">Reference proteome</keyword>
<gene>
    <name evidence="1" type="ORF">NC653_038852</name>
</gene>
<dbReference type="AlphaFoldDB" id="A0AAD6PVE9"/>
<reference evidence="1" key="1">
    <citation type="journal article" date="2023" name="Mol. Ecol. Resour.">
        <title>Chromosome-level genome assembly of a triploid poplar Populus alba 'Berolinensis'.</title>
        <authorList>
            <person name="Chen S."/>
            <person name="Yu Y."/>
            <person name="Wang X."/>
            <person name="Wang S."/>
            <person name="Zhang T."/>
            <person name="Zhou Y."/>
            <person name="He R."/>
            <person name="Meng N."/>
            <person name="Wang Y."/>
            <person name="Liu W."/>
            <person name="Liu Z."/>
            <person name="Liu J."/>
            <person name="Guo Q."/>
            <person name="Huang H."/>
            <person name="Sederoff R.R."/>
            <person name="Wang G."/>
            <person name="Qu G."/>
            <person name="Chen S."/>
        </authorList>
    </citation>
    <scope>NUCLEOTIDE SEQUENCE</scope>
    <source>
        <strain evidence="1">SC-2020</strain>
    </source>
</reference>
<proteinExistence type="predicted"/>
<dbReference type="GO" id="GO:0005829">
    <property type="term" value="C:cytosol"/>
    <property type="evidence" value="ECO:0007669"/>
    <property type="project" value="TreeGrafter"/>
</dbReference>
<accession>A0AAD6PVE9</accession>
<evidence type="ECO:0000313" key="1">
    <source>
        <dbReference type="EMBL" id="KAJ6960972.1"/>
    </source>
</evidence>
<comment type="caution">
    <text evidence="1">The sequence shown here is derived from an EMBL/GenBank/DDBJ whole genome shotgun (WGS) entry which is preliminary data.</text>
</comment>
<dbReference type="Proteomes" id="UP001164929">
    <property type="component" value="Chromosome 17"/>
</dbReference>
<sequence length="174" mass="20093">MQNFALKETYPYLGRFAEDLKFQNVASWGTLLIRTSEKEVSKKIHESSKSEAHGLTDNYEWATDMGEIGLAQRFVPMAFAPDGLIEGFLMIQMLVNPEEVHNGDFNSIQKRMRQDDTDKFDYPGCPRDLIRQHNNTNWAIESESYQRNQNYEAGAEIPRVLKNTALKLTTREQD</sequence>